<protein>
    <submittedName>
        <fullName evidence="1">Uncharacterized protein</fullName>
    </submittedName>
</protein>
<sequence>MLFFQARREAWTRTVPHPVRGGGINHLPVYLLETTTIFICS</sequence>
<evidence type="ECO:0000313" key="1">
    <source>
        <dbReference type="EMBL" id="SCQ18251.1"/>
    </source>
</evidence>
<reference evidence="1 2" key="1">
    <citation type="submission" date="2016-09" db="EMBL/GenBank/DDBJ databases">
        <authorList>
            <person name="Capua I."/>
            <person name="De Benedictis P."/>
            <person name="Joannis T."/>
            <person name="Lombin L.H."/>
            <person name="Cattoli G."/>
        </authorList>
    </citation>
    <scope>NUCLEOTIDE SEQUENCE [LARGE SCALE GENOMIC DNA]</scope>
    <source>
        <strain evidence="1 2">UB20</strain>
    </source>
</reference>
<evidence type="ECO:0000313" key="2">
    <source>
        <dbReference type="Proteomes" id="UP000182057"/>
    </source>
</evidence>
<proteinExistence type="predicted"/>
<organism evidence="1 2">
    <name type="scientific">Tannerella forsythia</name>
    <name type="common">Bacteroides forsythus</name>
    <dbReference type="NCBI Taxonomy" id="28112"/>
    <lineage>
        <taxon>Bacteria</taxon>
        <taxon>Pseudomonadati</taxon>
        <taxon>Bacteroidota</taxon>
        <taxon>Bacteroidia</taxon>
        <taxon>Bacteroidales</taxon>
        <taxon>Tannerellaceae</taxon>
        <taxon>Tannerella</taxon>
    </lineage>
</organism>
<name>A0A1D3UDV1_TANFO</name>
<dbReference type="EMBL" id="FMMM01000016">
    <property type="protein sequence ID" value="SCQ18251.1"/>
    <property type="molecule type" value="Genomic_DNA"/>
</dbReference>
<accession>A0A1D3UDV1</accession>
<dbReference type="AlphaFoldDB" id="A0A1D3UDV1"/>
<dbReference type="Proteomes" id="UP000182057">
    <property type="component" value="Unassembled WGS sequence"/>
</dbReference>
<gene>
    <name evidence="1" type="ORF">TFUB20_00287</name>
</gene>